<evidence type="ECO:0000313" key="3">
    <source>
        <dbReference type="Proteomes" id="UP000233556"/>
    </source>
</evidence>
<reference evidence="3" key="1">
    <citation type="submission" date="2017-11" db="EMBL/GenBank/DDBJ databases">
        <authorList>
            <person name="Lima N.C."/>
            <person name="Parody-Merino A.M."/>
            <person name="Battley P.F."/>
            <person name="Fidler A.E."/>
            <person name="Prosdocimi F."/>
        </authorList>
    </citation>
    <scope>NUCLEOTIDE SEQUENCE [LARGE SCALE GENOMIC DNA]</scope>
</reference>
<evidence type="ECO:0000256" key="1">
    <source>
        <dbReference type="SAM" id="MobiDB-lite"/>
    </source>
</evidence>
<sequence>MPDFHPAAENLPMPEVKHVLKRLGLSRERRDPGLEDSWSGSSMGSPTLLYNKAEVSFPVVNLFPVC</sequence>
<keyword evidence="3" id="KW-1185">Reference proteome</keyword>
<feature type="region of interest" description="Disordered" evidence="1">
    <location>
        <begin position="24"/>
        <end position="44"/>
    </location>
</feature>
<dbReference type="AlphaFoldDB" id="A0A2I0U1G1"/>
<proteinExistence type="predicted"/>
<organism evidence="2 3">
    <name type="scientific">Limosa lapponica baueri</name>
    <dbReference type="NCBI Taxonomy" id="1758121"/>
    <lineage>
        <taxon>Eukaryota</taxon>
        <taxon>Metazoa</taxon>
        <taxon>Chordata</taxon>
        <taxon>Craniata</taxon>
        <taxon>Vertebrata</taxon>
        <taxon>Euteleostomi</taxon>
        <taxon>Archelosauria</taxon>
        <taxon>Archosauria</taxon>
        <taxon>Dinosauria</taxon>
        <taxon>Saurischia</taxon>
        <taxon>Theropoda</taxon>
        <taxon>Coelurosauria</taxon>
        <taxon>Aves</taxon>
        <taxon>Neognathae</taxon>
        <taxon>Neoaves</taxon>
        <taxon>Charadriiformes</taxon>
        <taxon>Scolopacidae</taxon>
        <taxon>Limosa</taxon>
    </lineage>
</organism>
<name>A0A2I0U1G1_LIMLA</name>
<reference evidence="3" key="2">
    <citation type="submission" date="2017-12" db="EMBL/GenBank/DDBJ databases">
        <title>Genome sequence of the Bar-tailed Godwit (Limosa lapponica baueri).</title>
        <authorList>
            <person name="Lima N.C.B."/>
            <person name="Parody-Merino A.M."/>
            <person name="Battley P.F."/>
            <person name="Fidler A.E."/>
            <person name="Prosdocimi F."/>
        </authorList>
    </citation>
    <scope>NUCLEOTIDE SEQUENCE [LARGE SCALE GENOMIC DNA]</scope>
</reference>
<dbReference type="Proteomes" id="UP000233556">
    <property type="component" value="Unassembled WGS sequence"/>
</dbReference>
<accession>A0A2I0U1G1</accession>
<evidence type="ECO:0000313" key="2">
    <source>
        <dbReference type="EMBL" id="PKU39783.1"/>
    </source>
</evidence>
<protein>
    <submittedName>
        <fullName evidence="2">Uncharacterized protein</fullName>
    </submittedName>
</protein>
<dbReference type="EMBL" id="KZ506413">
    <property type="protein sequence ID" value="PKU39783.1"/>
    <property type="molecule type" value="Genomic_DNA"/>
</dbReference>
<gene>
    <name evidence="2" type="ORF">llap_9915</name>
</gene>